<sequence>MDIDWDKIYMPEIVNDSVAYSFGLTVELIVEEVGGQKVNLFNVGGNVRGEAMFQKDKCKFSIVVKNTNPSRRMILDMYNNMNNFGKVLVNANETLVLNRAPYDGKRFYFDAESEYSNNAIAVDVDYVNVSKLICFTEVEIEQNIVDANNEKIITLYNVNGKKLTIKFNIDRKIKELVKLICQSMCYEMCTIIVTNKEIDCCETETTNDGIENDDGGDIFSTSTTMFYICEEEHTVRHYELHKRTDVCIVTKTNGCGGGCDDYGDDDDIDDDNYLYDRNFYHNCGFVIDKNYDIVPFELHLV</sequence>
<protein>
    <submittedName>
        <fullName evidence="1">Ubiquitin-like protein</fullName>
    </submittedName>
</protein>
<accession>A0A1B1V5H0</accession>
<evidence type="ECO:0000313" key="1">
    <source>
        <dbReference type="EMBL" id="ANW12257.1"/>
    </source>
</evidence>
<gene>
    <name evidence="1" type="primary">masp1.24</name>
</gene>
<proteinExistence type="predicted"/>
<dbReference type="EMBL" id="KU659593">
    <property type="protein sequence ID" value="ANW12257.1"/>
    <property type="molecule type" value="Genomic_DNA"/>
</dbReference>
<organism evidence="1">
    <name type="scientific">Malacosoma sp. alphabaculovirus</name>
    <dbReference type="NCBI Taxonomy" id="1881632"/>
    <lineage>
        <taxon>Viruses</taxon>
        <taxon>Viruses incertae sedis</taxon>
        <taxon>Naldaviricetes</taxon>
        <taxon>Lefavirales</taxon>
        <taxon>Baculoviridae</taxon>
        <taxon>Alphabaculovirus</taxon>
    </lineage>
</organism>
<name>A0A1B1V5H0_9ABAC</name>
<reference evidence="1" key="1">
    <citation type="submission" date="2016-01" db="EMBL/GenBank/DDBJ databases">
        <authorList>
            <person name="Oliw E.H."/>
        </authorList>
    </citation>
    <scope>NUCLEOTIDE SEQUENCE</scope>
    <source>
        <strain evidence="1">164</strain>
    </source>
</reference>